<feature type="transmembrane region" description="Helical" evidence="1">
    <location>
        <begin position="85"/>
        <end position="106"/>
    </location>
</feature>
<keyword evidence="1" id="KW-0472">Membrane</keyword>
<evidence type="ECO:0000313" key="2">
    <source>
        <dbReference type="EMBL" id="KAA9338786.1"/>
    </source>
</evidence>
<gene>
    <name evidence="2" type="ORF">F0P94_08275</name>
</gene>
<sequence>MEQEQVKALPIINCHTHIFTGDHVPPYLAKTFLPWPLYYLASVSTVIRVFRFWYNGPYTWQFKIWYRAMKKFLYWAKMTLSRNNILRVISFFLGLFLTIYVFYILFEWLSKLQQPDETIEGRMLKIKNKLESYGILNIPEALFSKLLLIILLIVFFKPGRNLIWFVFKKVWSFLGVLPGPKSKELAKRYLHIGRFAFYKQQARIFGQLTNQYPKGTGFIVLPMDMEYMDAGKLGRSFSYLQQMEGLAAIKQKENYRANFFPFVFAEPRRIAAEGNEHFKYQIQEGKIILQDCFIKKYIEDYHFNGFKIYPALGYYPFDEELLPLWKYAADNALPILTHCIRGTIYYRGVKKKEWDKHPVFEQPCGKGKYEPMLLMETKNSDFCNNFTHPLNYLCLLEEQLLRKVVKKAKSQQIRDLFGYVDADTPLKYDLRHLKLCFGHFGGDDEWNRFLELDRDNFANQLVRNPSNGITFLTSKGGQLTPGKLEQIWRYADWYSIICSQMLQYPNVYADVSYIIHNPRIQPLLNQTLLNDNLKNKVLFGTDFYVVRNRKSEKNILADIGIDITENDFDQIAKANPRSFLYNKLHGAVSI</sequence>
<dbReference type="RefSeq" id="WP_150903420.1">
    <property type="nucleotide sequence ID" value="NZ_VTWT01000004.1"/>
</dbReference>
<reference evidence="2 3" key="1">
    <citation type="submission" date="2019-09" db="EMBL/GenBank/DDBJ databases">
        <title>Genome sequence of Adhaeribacter sp. M2.</title>
        <authorList>
            <person name="Srinivasan S."/>
        </authorList>
    </citation>
    <scope>NUCLEOTIDE SEQUENCE [LARGE SCALE GENOMIC DNA]</scope>
    <source>
        <strain evidence="2 3">M2</strain>
    </source>
</reference>
<proteinExistence type="predicted"/>
<accession>A0A5N1IZA4</accession>
<evidence type="ECO:0000313" key="3">
    <source>
        <dbReference type="Proteomes" id="UP000326570"/>
    </source>
</evidence>
<name>A0A5N1IZA4_9BACT</name>
<evidence type="ECO:0008006" key="4">
    <source>
        <dbReference type="Google" id="ProtNLM"/>
    </source>
</evidence>
<keyword evidence="1" id="KW-1133">Transmembrane helix</keyword>
<organism evidence="2 3">
    <name type="scientific">Adhaeribacter soli</name>
    <dbReference type="NCBI Taxonomy" id="2607655"/>
    <lineage>
        <taxon>Bacteria</taxon>
        <taxon>Pseudomonadati</taxon>
        <taxon>Bacteroidota</taxon>
        <taxon>Cytophagia</taxon>
        <taxon>Cytophagales</taxon>
        <taxon>Hymenobacteraceae</taxon>
        <taxon>Adhaeribacter</taxon>
    </lineage>
</organism>
<evidence type="ECO:0000256" key="1">
    <source>
        <dbReference type="SAM" id="Phobius"/>
    </source>
</evidence>
<comment type="caution">
    <text evidence="2">The sequence shown here is derived from an EMBL/GenBank/DDBJ whole genome shotgun (WGS) entry which is preliminary data.</text>
</comment>
<keyword evidence="3" id="KW-1185">Reference proteome</keyword>
<dbReference type="AlphaFoldDB" id="A0A5N1IZA4"/>
<dbReference type="InterPro" id="IPR032466">
    <property type="entry name" value="Metal_Hydrolase"/>
</dbReference>
<feature type="transmembrane region" description="Helical" evidence="1">
    <location>
        <begin position="35"/>
        <end position="54"/>
    </location>
</feature>
<dbReference type="Gene3D" id="3.20.20.140">
    <property type="entry name" value="Metal-dependent hydrolases"/>
    <property type="match status" value="1"/>
</dbReference>
<dbReference type="SUPFAM" id="SSF51556">
    <property type="entry name" value="Metallo-dependent hydrolases"/>
    <property type="match status" value="1"/>
</dbReference>
<keyword evidence="1" id="KW-0812">Transmembrane</keyword>
<protein>
    <recommendedName>
        <fullName evidence="4">Amidohydrolase family protein</fullName>
    </recommendedName>
</protein>
<dbReference type="Proteomes" id="UP000326570">
    <property type="component" value="Unassembled WGS sequence"/>
</dbReference>
<feature type="transmembrane region" description="Helical" evidence="1">
    <location>
        <begin position="133"/>
        <end position="156"/>
    </location>
</feature>
<dbReference type="EMBL" id="VTWT01000004">
    <property type="protein sequence ID" value="KAA9338786.1"/>
    <property type="molecule type" value="Genomic_DNA"/>
</dbReference>